<dbReference type="RefSeq" id="WP_236118656.1">
    <property type="nucleotide sequence ID" value="NZ_JAKGSI010000003.1"/>
</dbReference>
<dbReference type="SMART" id="SM00796">
    <property type="entry name" value="AHS1"/>
    <property type="match status" value="1"/>
</dbReference>
<evidence type="ECO:0000313" key="6">
    <source>
        <dbReference type="Proteomes" id="UP001139336"/>
    </source>
</evidence>
<dbReference type="SUPFAM" id="SSF160467">
    <property type="entry name" value="PH0987 N-terminal domain-like"/>
    <property type="match status" value="1"/>
</dbReference>
<dbReference type="Gene3D" id="3.30.1360.40">
    <property type="match status" value="1"/>
</dbReference>
<gene>
    <name evidence="5" type="ORF">L1O03_06605</name>
</gene>
<keyword evidence="2 5" id="KW-0378">Hydrolase</keyword>
<dbReference type="AlphaFoldDB" id="A0A9X1QPA1"/>
<dbReference type="PANTHER" id="PTHR34698:SF2">
    <property type="entry name" value="5-OXOPROLINASE SUBUNIT B"/>
    <property type="match status" value="1"/>
</dbReference>
<evidence type="ECO:0000256" key="2">
    <source>
        <dbReference type="ARBA" id="ARBA00022801"/>
    </source>
</evidence>
<dbReference type="Pfam" id="PF02682">
    <property type="entry name" value="CT_C_D"/>
    <property type="match status" value="1"/>
</dbReference>
<dbReference type="InterPro" id="IPR010016">
    <property type="entry name" value="PxpB"/>
</dbReference>
<keyword evidence="6" id="KW-1185">Reference proteome</keyword>
<dbReference type="PANTHER" id="PTHR34698">
    <property type="entry name" value="5-OXOPROLINASE SUBUNIT B"/>
    <property type="match status" value="1"/>
</dbReference>
<dbReference type="InterPro" id="IPR029000">
    <property type="entry name" value="Cyclophilin-like_dom_sf"/>
</dbReference>
<keyword evidence="3" id="KW-0067">ATP-binding</keyword>
<evidence type="ECO:0000313" key="5">
    <source>
        <dbReference type="EMBL" id="MCF4006849.1"/>
    </source>
</evidence>
<name>A0A9X1QPA1_9CORY</name>
<reference evidence="5" key="1">
    <citation type="submission" date="2022-01" db="EMBL/GenBank/DDBJ databases">
        <title>Corynebacterium sp. nov isolated from isolated from the feces of the greater white-fronted geese (Anser albifrons) at Poyang Lake, PR China.</title>
        <authorList>
            <person name="Liu Q."/>
        </authorList>
    </citation>
    <scope>NUCLEOTIDE SEQUENCE</scope>
    <source>
        <strain evidence="5">JCM 32435</strain>
    </source>
</reference>
<dbReference type="SUPFAM" id="SSF50891">
    <property type="entry name" value="Cyclophilin-like"/>
    <property type="match status" value="1"/>
</dbReference>
<feature type="domain" description="Carboxyltransferase" evidence="4">
    <location>
        <begin position="1"/>
        <end position="202"/>
    </location>
</feature>
<evidence type="ECO:0000256" key="3">
    <source>
        <dbReference type="ARBA" id="ARBA00022840"/>
    </source>
</evidence>
<dbReference type="Proteomes" id="UP001139336">
    <property type="component" value="Unassembled WGS sequence"/>
</dbReference>
<protein>
    <submittedName>
        <fullName evidence="5">Allophanate hydrolase subunit 1</fullName>
    </submittedName>
</protein>
<evidence type="ECO:0000256" key="1">
    <source>
        <dbReference type="ARBA" id="ARBA00022741"/>
    </source>
</evidence>
<dbReference type="GO" id="GO:0016787">
    <property type="term" value="F:hydrolase activity"/>
    <property type="evidence" value="ECO:0007669"/>
    <property type="project" value="UniProtKB-KW"/>
</dbReference>
<dbReference type="GO" id="GO:0005524">
    <property type="term" value="F:ATP binding"/>
    <property type="evidence" value="ECO:0007669"/>
    <property type="project" value="UniProtKB-KW"/>
</dbReference>
<proteinExistence type="predicted"/>
<keyword evidence="1" id="KW-0547">Nucleotide-binding</keyword>
<dbReference type="EMBL" id="JAKGSI010000003">
    <property type="protein sequence ID" value="MCF4006849.1"/>
    <property type="molecule type" value="Genomic_DNA"/>
</dbReference>
<comment type="caution">
    <text evidence="5">The sequence shown here is derived from an EMBL/GenBank/DDBJ whole genome shotgun (WGS) entry which is preliminary data.</text>
</comment>
<evidence type="ECO:0000259" key="4">
    <source>
        <dbReference type="SMART" id="SM00796"/>
    </source>
</evidence>
<dbReference type="InterPro" id="IPR003833">
    <property type="entry name" value="CT_C_D"/>
</dbReference>
<sequence>MRTHLCGDRALLIDVDQPAGYASATDAVLALTERLREVAHPGIIDLVPAAQTLLIHLDPAVLSLEGAQRLLDDTGLPPATASTGGGETHRIPVSYDGPDLEDLASSLGITTAELIVRHSGTTWRAAFGGFAPGFFYLSAASGPGLGTVPRRSEPRTAIPAGSVALAGEWSAVYPGSSPGGWQIIGFTETPFWDSAAERPALLRAGDLVEFYDKEHA</sequence>
<organism evidence="5 6">
    <name type="scientific">Corynebacterium uropygiale</name>
    <dbReference type="NCBI Taxonomy" id="1775911"/>
    <lineage>
        <taxon>Bacteria</taxon>
        <taxon>Bacillati</taxon>
        <taxon>Actinomycetota</taxon>
        <taxon>Actinomycetes</taxon>
        <taxon>Mycobacteriales</taxon>
        <taxon>Corynebacteriaceae</taxon>
        <taxon>Corynebacterium</taxon>
    </lineage>
</organism>
<dbReference type="Gene3D" id="2.40.100.10">
    <property type="entry name" value="Cyclophilin-like"/>
    <property type="match status" value="1"/>
</dbReference>
<accession>A0A9X1QPA1</accession>